<evidence type="ECO:0000259" key="5">
    <source>
        <dbReference type="PROSITE" id="PS50932"/>
    </source>
</evidence>
<dbReference type="KEGG" id="fpp:FPB0191_01496"/>
<dbReference type="PROSITE" id="PS00356">
    <property type="entry name" value="HTH_LACI_1"/>
    <property type="match status" value="1"/>
</dbReference>
<evidence type="ECO:0000313" key="6">
    <source>
        <dbReference type="EMBL" id="AJA45313.1"/>
    </source>
</evidence>
<proteinExistence type="predicted"/>
<evidence type="ECO:0000256" key="2">
    <source>
        <dbReference type="ARBA" id="ARBA00023015"/>
    </source>
</evidence>
<dbReference type="FunFam" id="1.10.260.40:FF:000008">
    <property type="entry name" value="Fructose repressor (Catabolite repressor/activator)"/>
    <property type="match status" value="1"/>
</dbReference>
<evidence type="ECO:0000313" key="7">
    <source>
        <dbReference type="EMBL" id="PXY94796.1"/>
    </source>
</evidence>
<reference evidence="6 8" key="1">
    <citation type="journal article" date="2014" name="Appl. Environ. Microbiol.">
        <title>Gut symbionts from distinct hosts exhibit genotoxic activity via divergent colibactin biosynthetic pathways.</title>
        <authorList>
            <person name="Engel P."/>
            <person name="Vizcaino M.I."/>
            <person name="Crawford J.M."/>
        </authorList>
    </citation>
    <scope>NUCLEOTIDE SEQUENCE [LARGE SCALE GENOMIC DNA]</scope>
    <source>
        <strain evidence="6 8">PEB0191</strain>
    </source>
</reference>
<evidence type="ECO:0000256" key="3">
    <source>
        <dbReference type="ARBA" id="ARBA00023125"/>
    </source>
</evidence>
<dbReference type="Pfam" id="PF00356">
    <property type="entry name" value="LacI"/>
    <property type="match status" value="1"/>
</dbReference>
<evidence type="ECO:0000313" key="9">
    <source>
        <dbReference type="Proteomes" id="UP000247838"/>
    </source>
</evidence>
<dbReference type="NCBIfam" id="NF008452">
    <property type="entry name" value="PRK11303.1"/>
    <property type="match status" value="1"/>
</dbReference>
<dbReference type="Proteomes" id="UP000030901">
    <property type="component" value="Chromosome"/>
</dbReference>
<protein>
    <submittedName>
        <fullName evidence="7">Catabolite repressor/activator</fullName>
    </submittedName>
    <submittedName>
        <fullName evidence="6">Transcriptional regulator, LacI family</fullName>
    </submittedName>
</protein>
<evidence type="ECO:0000256" key="4">
    <source>
        <dbReference type="ARBA" id="ARBA00023163"/>
    </source>
</evidence>
<dbReference type="InterPro" id="IPR000843">
    <property type="entry name" value="HTH_LacI"/>
</dbReference>
<feature type="domain" description="HTH lacI-type" evidence="5">
    <location>
        <begin position="1"/>
        <end position="58"/>
    </location>
</feature>
<sequence>MKLEEIARLAGVSRTTASYVINGKAKQYRVSDKTIAKVTEIVKKYNFRPNIVAAGLRVGKTNTIGIIIPDLENSSYIKIANHLEQKVRESGYQLLISCSEDNPEIEKRCILHLKQRHVDAIIVSSSFISDYSFYDHWDNNNIPIFGLDRPLNPSKFKSILGADSRDAQLLATEFINLIGNENIVYVGASPDLFISYLRKCGFKTSAKSIRNHIDYLYAEDYSREAAYYCFKNWLHHNAMPNALFVTSFSLLQGVIDAILSKNQVLPNNLVIATFGDNELLDFLPCNVISLAQDHKMIAEVTVNTLLNKLVKQDNYEPGYTEINRKLKYRGRLNRYSFKTNSLVKM</sequence>
<dbReference type="PANTHER" id="PTHR30146:SF45">
    <property type="entry name" value="CATABOLITE REPRESSOR_ACTIVATOR"/>
    <property type="match status" value="1"/>
</dbReference>
<dbReference type="SMART" id="SM00354">
    <property type="entry name" value="HTH_LACI"/>
    <property type="match status" value="1"/>
</dbReference>
<dbReference type="HOGENOM" id="CLU_037628_6_0_6"/>
<reference evidence="7 9" key="2">
    <citation type="submission" date="2018-05" db="EMBL/GenBank/DDBJ databases">
        <title>Reference genomes for bee gut microbiota database.</title>
        <authorList>
            <person name="Ellegaard K.M."/>
        </authorList>
    </citation>
    <scope>NUCLEOTIDE SEQUENCE [LARGE SCALE GENOMIC DNA]</scope>
    <source>
        <strain evidence="7 9">ESL0167</strain>
    </source>
</reference>
<dbReference type="GO" id="GO:0003700">
    <property type="term" value="F:DNA-binding transcription factor activity"/>
    <property type="evidence" value="ECO:0007669"/>
    <property type="project" value="TreeGrafter"/>
</dbReference>
<keyword evidence="4" id="KW-0804">Transcription</keyword>
<dbReference type="InterPro" id="IPR001761">
    <property type="entry name" value="Peripla_BP/Lac1_sug-bd_dom"/>
</dbReference>
<dbReference type="GO" id="GO:0000976">
    <property type="term" value="F:transcription cis-regulatory region binding"/>
    <property type="evidence" value="ECO:0007669"/>
    <property type="project" value="TreeGrafter"/>
</dbReference>
<keyword evidence="1" id="KW-0678">Repressor</keyword>
<gene>
    <name evidence="7" type="ORF">DKK76_07305</name>
    <name evidence="6" type="ORF">FPB0191_01496</name>
</gene>
<dbReference type="OrthoDB" id="7055227at2"/>
<dbReference type="EMBL" id="QGLM01000017">
    <property type="protein sequence ID" value="PXY94796.1"/>
    <property type="molecule type" value="Genomic_DNA"/>
</dbReference>
<keyword evidence="8" id="KW-1185">Reference proteome</keyword>
<dbReference type="STRING" id="1267021.FPB0191_01496"/>
<dbReference type="PANTHER" id="PTHR30146">
    <property type="entry name" value="LACI-RELATED TRANSCRIPTIONAL REPRESSOR"/>
    <property type="match status" value="1"/>
</dbReference>
<keyword evidence="2" id="KW-0805">Transcription regulation</keyword>
<keyword evidence="3" id="KW-0238">DNA-binding</keyword>
<dbReference type="PROSITE" id="PS50932">
    <property type="entry name" value="HTH_LACI_2"/>
    <property type="match status" value="1"/>
</dbReference>
<dbReference type="EMBL" id="CP009056">
    <property type="protein sequence ID" value="AJA45313.1"/>
    <property type="molecule type" value="Genomic_DNA"/>
</dbReference>
<accession>A0A0A7S1I1</accession>
<dbReference type="RefSeq" id="WP_039105042.1">
    <property type="nucleotide sequence ID" value="NZ_CALYQC010000003.1"/>
</dbReference>
<dbReference type="InterPro" id="IPR028082">
    <property type="entry name" value="Peripla_BP_I"/>
</dbReference>
<dbReference type="CDD" id="cd01392">
    <property type="entry name" value="HTH_LacI"/>
    <property type="match status" value="1"/>
</dbReference>
<name>A0A0A7S1I1_FRIPE</name>
<organism evidence="6 8">
    <name type="scientific">Frischella perrara</name>
    <dbReference type="NCBI Taxonomy" id="1267021"/>
    <lineage>
        <taxon>Bacteria</taxon>
        <taxon>Pseudomonadati</taxon>
        <taxon>Pseudomonadota</taxon>
        <taxon>Gammaproteobacteria</taxon>
        <taxon>Orbales</taxon>
        <taxon>Orbaceae</taxon>
        <taxon>Frischella</taxon>
    </lineage>
</organism>
<dbReference type="SUPFAM" id="SSF47413">
    <property type="entry name" value="lambda repressor-like DNA-binding domains"/>
    <property type="match status" value="1"/>
</dbReference>
<evidence type="ECO:0000256" key="1">
    <source>
        <dbReference type="ARBA" id="ARBA00022491"/>
    </source>
</evidence>
<dbReference type="InterPro" id="IPR010982">
    <property type="entry name" value="Lambda_DNA-bd_dom_sf"/>
</dbReference>
<evidence type="ECO:0000313" key="8">
    <source>
        <dbReference type="Proteomes" id="UP000030901"/>
    </source>
</evidence>
<dbReference type="Proteomes" id="UP000247838">
    <property type="component" value="Unassembled WGS sequence"/>
</dbReference>
<dbReference type="Gene3D" id="1.10.260.40">
    <property type="entry name" value="lambda repressor-like DNA-binding domains"/>
    <property type="match status" value="1"/>
</dbReference>
<dbReference type="AlphaFoldDB" id="A0A0A7S1I1"/>
<dbReference type="SUPFAM" id="SSF53822">
    <property type="entry name" value="Periplasmic binding protein-like I"/>
    <property type="match status" value="1"/>
</dbReference>
<dbReference type="Gene3D" id="3.40.50.2300">
    <property type="match status" value="2"/>
</dbReference>
<dbReference type="Pfam" id="PF00532">
    <property type="entry name" value="Peripla_BP_1"/>
    <property type="match status" value="1"/>
</dbReference>